<proteinExistence type="predicted"/>
<feature type="transmembrane region" description="Helical" evidence="6">
    <location>
        <begin position="208"/>
        <end position="230"/>
    </location>
</feature>
<dbReference type="Proteomes" id="UP000184330">
    <property type="component" value="Unassembled WGS sequence"/>
</dbReference>
<keyword evidence="3 6" id="KW-1133">Transmembrane helix</keyword>
<feature type="transmembrane region" description="Helical" evidence="6">
    <location>
        <begin position="475"/>
        <end position="493"/>
    </location>
</feature>
<feature type="compositionally biased region" description="Polar residues" evidence="5">
    <location>
        <begin position="24"/>
        <end position="48"/>
    </location>
</feature>
<feature type="transmembrane region" description="Helical" evidence="6">
    <location>
        <begin position="242"/>
        <end position="262"/>
    </location>
</feature>
<dbReference type="Gene3D" id="1.20.1250.20">
    <property type="entry name" value="MFS general substrate transporter like domains"/>
    <property type="match status" value="1"/>
</dbReference>
<dbReference type="SUPFAM" id="SSF103473">
    <property type="entry name" value="MFS general substrate transporter"/>
    <property type="match status" value="1"/>
</dbReference>
<keyword evidence="8" id="KW-1185">Reference proteome</keyword>
<feature type="compositionally biased region" description="Basic and acidic residues" evidence="5">
    <location>
        <begin position="1"/>
        <end position="21"/>
    </location>
</feature>
<feature type="transmembrane region" description="Helical" evidence="6">
    <location>
        <begin position="120"/>
        <end position="139"/>
    </location>
</feature>
<sequence length="513" mass="55932">MAATKEEHELPQFEQLEKAKSCDGTIQSTVVGSPPRTAQSSPQESSPISHDDDGAENPPSAVSIPQPAALIQSKLSLKRHSAFTQIGLVAILSFLGPGMWNALNGIGGAGLVDAGPANEANIAVYTTSIIGGFLGGMTVAKLGLKFSFIFGDLGYALYTASLLVYKHAESRAFIILAGVALGFLSSWFWTAQAFVINAYPSRGNEGKAIGWWTLIYNSGACIGSLVAFLRNRGSSGGEVDDASFYAILTMSVFGSLLATMICSPNKVEKADNTQVEAPESPTWKEISIDLIDCIKIEWHIVFLFPMFFASNFFYPYQFNTFNLKHFSIRTRSLNNIYYWAAEVVGALLTGYILDIQMFTKSIRAPIALLGLFLLTCGVWTSALVWQEQITPITESLGKIDYTDHVHYVPGAFLYAAFGLLAAAYTTVLYWLLKALCHNDKRRMHLGGFYKGVQAAGGALAYRLNISRISPTMELTINWTLLALAVFVATPMVLKKVRDDDNRTAREDNSTGIA</sequence>
<evidence type="ECO:0000256" key="3">
    <source>
        <dbReference type="ARBA" id="ARBA00022989"/>
    </source>
</evidence>
<comment type="subcellular location">
    <subcellularLocation>
        <location evidence="1">Membrane</location>
        <topology evidence="1">Multi-pass membrane protein</topology>
    </subcellularLocation>
</comment>
<evidence type="ECO:0000313" key="8">
    <source>
        <dbReference type="Proteomes" id="UP000184330"/>
    </source>
</evidence>
<keyword evidence="4 6" id="KW-0472">Membrane</keyword>
<dbReference type="InterPro" id="IPR036259">
    <property type="entry name" value="MFS_trans_sf"/>
</dbReference>
<evidence type="ECO:0000256" key="4">
    <source>
        <dbReference type="ARBA" id="ARBA00023136"/>
    </source>
</evidence>
<feature type="transmembrane region" description="Helical" evidence="6">
    <location>
        <begin position="171"/>
        <end position="196"/>
    </location>
</feature>
<dbReference type="EMBL" id="FJOG01000007">
    <property type="protein sequence ID" value="CZR56062.1"/>
    <property type="molecule type" value="Genomic_DNA"/>
</dbReference>
<dbReference type="InterPro" id="IPR011701">
    <property type="entry name" value="MFS"/>
</dbReference>
<dbReference type="GO" id="GO:0016020">
    <property type="term" value="C:membrane"/>
    <property type="evidence" value="ECO:0007669"/>
    <property type="project" value="UniProtKB-SubCell"/>
</dbReference>
<dbReference type="GO" id="GO:0022857">
    <property type="term" value="F:transmembrane transporter activity"/>
    <property type="evidence" value="ECO:0007669"/>
    <property type="project" value="InterPro"/>
</dbReference>
<feature type="transmembrane region" description="Helical" evidence="6">
    <location>
        <begin position="336"/>
        <end position="354"/>
    </location>
</feature>
<evidence type="ECO:0000256" key="5">
    <source>
        <dbReference type="SAM" id="MobiDB-lite"/>
    </source>
</evidence>
<feature type="region of interest" description="Disordered" evidence="5">
    <location>
        <begin position="1"/>
        <end position="63"/>
    </location>
</feature>
<dbReference type="OrthoDB" id="196103at2759"/>
<dbReference type="PANTHER" id="PTHR23294">
    <property type="entry name" value="ET TRANSLATION PRODUCT-RELATED"/>
    <property type="match status" value="1"/>
</dbReference>
<feature type="transmembrane region" description="Helical" evidence="6">
    <location>
        <begin position="411"/>
        <end position="432"/>
    </location>
</feature>
<feature type="transmembrane region" description="Helical" evidence="6">
    <location>
        <begin position="296"/>
        <end position="316"/>
    </location>
</feature>
<reference evidence="7 8" key="1">
    <citation type="submission" date="2016-03" db="EMBL/GenBank/DDBJ databases">
        <authorList>
            <person name="Ploux O."/>
        </authorList>
    </citation>
    <scope>NUCLEOTIDE SEQUENCE [LARGE SCALE GENOMIC DNA]</scope>
    <source>
        <strain evidence="7 8">UAMH 11012</strain>
    </source>
</reference>
<feature type="transmembrane region" description="Helical" evidence="6">
    <location>
        <begin position="146"/>
        <end position="165"/>
    </location>
</feature>
<protein>
    <submittedName>
        <fullName evidence="7">Related to UNC93-like protein C922.05c</fullName>
    </submittedName>
</protein>
<dbReference type="AlphaFoldDB" id="A0A1L7WTG3"/>
<evidence type="ECO:0000313" key="7">
    <source>
        <dbReference type="EMBL" id="CZR56062.1"/>
    </source>
</evidence>
<dbReference type="PANTHER" id="PTHR23294:SF54">
    <property type="entry name" value="DUF895 DOMAIN MEMBRANE PROTEIN (AFU_ORTHOLOGUE AFUA_8G04110)"/>
    <property type="match status" value="1"/>
</dbReference>
<gene>
    <name evidence="7" type="ORF">PAC_05950</name>
</gene>
<evidence type="ECO:0000256" key="2">
    <source>
        <dbReference type="ARBA" id="ARBA00022692"/>
    </source>
</evidence>
<dbReference type="Pfam" id="PF07690">
    <property type="entry name" value="MFS_1"/>
    <property type="match status" value="1"/>
</dbReference>
<evidence type="ECO:0000256" key="1">
    <source>
        <dbReference type="ARBA" id="ARBA00004141"/>
    </source>
</evidence>
<feature type="transmembrane region" description="Helical" evidence="6">
    <location>
        <begin position="82"/>
        <end position="100"/>
    </location>
</feature>
<evidence type="ECO:0000256" key="6">
    <source>
        <dbReference type="SAM" id="Phobius"/>
    </source>
</evidence>
<feature type="transmembrane region" description="Helical" evidence="6">
    <location>
        <begin position="366"/>
        <end position="385"/>
    </location>
</feature>
<name>A0A1L7WTG3_9HELO</name>
<accession>A0A1L7WTG3</accession>
<keyword evidence="2 6" id="KW-0812">Transmembrane</keyword>
<dbReference type="InterPro" id="IPR051617">
    <property type="entry name" value="UNC-93-like_regulator"/>
</dbReference>
<organism evidence="7 8">
    <name type="scientific">Phialocephala subalpina</name>
    <dbReference type="NCBI Taxonomy" id="576137"/>
    <lineage>
        <taxon>Eukaryota</taxon>
        <taxon>Fungi</taxon>
        <taxon>Dikarya</taxon>
        <taxon>Ascomycota</taxon>
        <taxon>Pezizomycotina</taxon>
        <taxon>Leotiomycetes</taxon>
        <taxon>Helotiales</taxon>
        <taxon>Mollisiaceae</taxon>
        <taxon>Phialocephala</taxon>
        <taxon>Phialocephala fortinii species complex</taxon>
    </lineage>
</organism>